<keyword evidence="9" id="KW-1185">Reference proteome</keyword>
<keyword evidence="3 6" id="KW-0547">Nucleotide-binding</keyword>
<dbReference type="Pfam" id="PF01171">
    <property type="entry name" value="ATP_bind_3"/>
    <property type="match status" value="1"/>
</dbReference>
<dbReference type="InterPro" id="IPR014729">
    <property type="entry name" value="Rossmann-like_a/b/a_fold"/>
</dbReference>
<evidence type="ECO:0000256" key="1">
    <source>
        <dbReference type="ARBA" id="ARBA00022598"/>
    </source>
</evidence>
<evidence type="ECO:0000256" key="2">
    <source>
        <dbReference type="ARBA" id="ARBA00022694"/>
    </source>
</evidence>
<dbReference type="GO" id="GO:0006400">
    <property type="term" value="P:tRNA modification"/>
    <property type="evidence" value="ECO:0007669"/>
    <property type="project" value="UniProtKB-UniRule"/>
</dbReference>
<comment type="domain">
    <text evidence="6">The N-terminal region contains the highly conserved SGGXDS motif, predicted to be a P-loop motif involved in ATP binding.</text>
</comment>
<gene>
    <name evidence="6" type="primary">tilS</name>
    <name evidence="8" type="ORF">SAMN05421508_10720</name>
</gene>
<dbReference type="CDD" id="cd01992">
    <property type="entry name" value="TilS_N"/>
    <property type="match status" value="1"/>
</dbReference>
<dbReference type="GO" id="GO:0005737">
    <property type="term" value="C:cytoplasm"/>
    <property type="evidence" value="ECO:0007669"/>
    <property type="project" value="UniProtKB-SubCell"/>
</dbReference>
<dbReference type="EC" id="6.3.4.19" evidence="6"/>
<evidence type="ECO:0000256" key="4">
    <source>
        <dbReference type="ARBA" id="ARBA00022840"/>
    </source>
</evidence>
<reference evidence="8 9" key="1">
    <citation type="submission" date="2017-09" db="EMBL/GenBank/DDBJ databases">
        <authorList>
            <person name="Ehlers B."/>
            <person name="Leendertz F.H."/>
        </authorList>
    </citation>
    <scope>NUCLEOTIDE SEQUENCE [LARGE SCALE GENOMIC DNA]</scope>
    <source>
        <strain evidence="8 9">USBA 140</strain>
    </source>
</reference>
<dbReference type="OrthoDB" id="9807403at2"/>
<comment type="subcellular location">
    <subcellularLocation>
        <location evidence="6">Cytoplasm</location>
    </subcellularLocation>
</comment>
<accession>A0A286GQ16</accession>
<dbReference type="GO" id="GO:0005524">
    <property type="term" value="F:ATP binding"/>
    <property type="evidence" value="ECO:0007669"/>
    <property type="project" value="UniProtKB-UniRule"/>
</dbReference>
<comment type="catalytic activity">
    <reaction evidence="5 6">
        <text>cytidine(34) in tRNA(Ile2) + L-lysine + ATP = lysidine(34) in tRNA(Ile2) + AMP + diphosphate + H(+)</text>
        <dbReference type="Rhea" id="RHEA:43744"/>
        <dbReference type="Rhea" id="RHEA-COMP:10625"/>
        <dbReference type="Rhea" id="RHEA-COMP:10670"/>
        <dbReference type="ChEBI" id="CHEBI:15378"/>
        <dbReference type="ChEBI" id="CHEBI:30616"/>
        <dbReference type="ChEBI" id="CHEBI:32551"/>
        <dbReference type="ChEBI" id="CHEBI:33019"/>
        <dbReference type="ChEBI" id="CHEBI:82748"/>
        <dbReference type="ChEBI" id="CHEBI:83665"/>
        <dbReference type="ChEBI" id="CHEBI:456215"/>
        <dbReference type="EC" id="6.3.4.19"/>
    </reaction>
</comment>
<proteinExistence type="inferred from homology"/>
<comment type="similarity">
    <text evidence="6">Belongs to the tRNA(Ile)-lysidine synthase family.</text>
</comment>
<comment type="function">
    <text evidence="6">Ligates lysine onto the cytidine present at position 34 of the AUA codon-specific tRNA(Ile) that contains the anticodon CAU, in an ATP-dependent manner. Cytidine is converted to lysidine, thus changing the amino acid specificity of the tRNA from methionine to isoleucine.</text>
</comment>
<dbReference type="HAMAP" id="MF_01161">
    <property type="entry name" value="tRNA_Ile_lys_synt"/>
    <property type="match status" value="1"/>
</dbReference>
<evidence type="ECO:0000313" key="8">
    <source>
        <dbReference type="EMBL" id="SOD97602.1"/>
    </source>
</evidence>
<evidence type="ECO:0000259" key="7">
    <source>
        <dbReference type="Pfam" id="PF01171"/>
    </source>
</evidence>
<dbReference type="Proteomes" id="UP000219621">
    <property type="component" value="Unassembled WGS sequence"/>
</dbReference>
<evidence type="ECO:0000256" key="5">
    <source>
        <dbReference type="ARBA" id="ARBA00048539"/>
    </source>
</evidence>
<feature type="binding site" evidence="6">
    <location>
        <begin position="38"/>
        <end position="43"/>
    </location>
    <ligand>
        <name>ATP</name>
        <dbReference type="ChEBI" id="CHEBI:30616"/>
    </ligand>
</feature>
<keyword evidence="6" id="KW-0963">Cytoplasm</keyword>
<dbReference type="InterPro" id="IPR012094">
    <property type="entry name" value="tRNA_Ile_lys_synt"/>
</dbReference>
<dbReference type="InterPro" id="IPR012795">
    <property type="entry name" value="tRNA_Ile_lys_synt_N"/>
</dbReference>
<dbReference type="Gene3D" id="3.40.50.620">
    <property type="entry name" value="HUPs"/>
    <property type="match status" value="1"/>
</dbReference>
<dbReference type="EMBL" id="OCNJ01000007">
    <property type="protein sequence ID" value="SOD97602.1"/>
    <property type="molecule type" value="Genomic_DNA"/>
</dbReference>
<dbReference type="RefSeq" id="WP_097280138.1">
    <property type="nucleotide sequence ID" value="NZ_OCNJ01000007.1"/>
</dbReference>
<keyword evidence="2 6" id="KW-0819">tRNA processing</keyword>
<sequence>MSGAAPAAPAAVSAEAFAGLMAPFAPFETAPRLAVAVSGGRDSLALALLADAWARERGGAVLALTVDHGLRPESADEAARVGEWLAARGVAHRVLAWRGDKPAANLQAAAREARYGLLRRACAEAGILHLLTAHHRDDQAETLLLRLGRGSGLFGLSGMAAESYFAECRLLRPLLPVPRAALAATCRAVGQPWIDDPSNGRADYARVRLRGLAPLLAAEGLTAERLAATADRLGRARAAQEAAVAAVLAAAVDLHHDLGFAMLDPAPLLAAPEEVGLRALAAVLACVGGGAYAPRLESLEGAYGRIGQEALTVAGCRLVRRGGGWIVCREAGRAAPPVPLAAGTWDGRWTWPAPAAAAEDFSMGAVGAGGLGHVPRAARRGLPAVVVEGLPTLLRGGVPVAVGPLQWVAEQGLPAFPSPRFAPRVAMTYVGRGGLRAGRRPLCMQV</sequence>
<keyword evidence="4 6" id="KW-0067">ATP-binding</keyword>
<dbReference type="NCBIfam" id="TIGR02432">
    <property type="entry name" value="lysidine_TilS_N"/>
    <property type="match status" value="1"/>
</dbReference>
<feature type="domain" description="tRNA(Ile)-lysidine/2-thiocytidine synthase N-terminal" evidence="7">
    <location>
        <begin position="33"/>
        <end position="210"/>
    </location>
</feature>
<dbReference type="GO" id="GO:0032267">
    <property type="term" value="F:tRNA(Ile)-lysidine synthase activity"/>
    <property type="evidence" value="ECO:0007669"/>
    <property type="project" value="UniProtKB-EC"/>
</dbReference>
<dbReference type="PANTHER" id="PTHR43033:SF5">
    <property type="entry name" value="TRNA(ILE)-LYSIDINE SYNTHETASE"/>
    <property type="match status" value="1"/>
</dbReference>
<evidence type="ECO:0000256" key="6">
    <source>
        <dbReference type="HAMAP-Rule" id="MF_01161"/>
    </source>
</evidence>
<name>A0A286GQ16_9PROT</name>
<dbReference type="InterPro" id="IPR011063">
    <property type="entry name" value="TilS/TtcA_N"/>
</dbReference>
<protein>
    <recommendedName>
        <fullName evidence="6">tRNA(Ile)-lysidine synthase</fullName>
        <ecNumber evidence="6">6.3.4.19</ecNumber>
    </recommendedName>
    <alternativeName>
        <fullName evidence="6">tRNA(Ile)-2-lysyl-cytidine synthase</fullName>
    </alternativeName>
    <alternativeName>
        <fullName evidence="6">tRNA(Ile)-lysidine synthetase</fullName>
    </alternativeName>
</protein>
<evidence type="ECO:0000256" key="3">
    <source>
        <dbReference type="ARBA" id="ARBA00022741"/>
    </source>
</evidence>
<evidence type="ECO:0000313" key="9">
    <source>
        <dbReference type="Proteomes" id="UP000219621"/>
    </source>
</evidence>
<keyword evidence="1 6" id="KW-0436">Ligase</keyword>
<dbReference type="PANTHER" id="PTHR43033">
    <property type="entry name" value="TRNA(ILE)-LYSIDINE SYNTHASE-RELATED"/>
    <property type="match status" value="1"/>
</dbReference>
<organism evidence="8 9">
    <name type="scientific">Caenispirillum bisanense</name>
    <dbReference type="NCBI Taxonomy" id="414052"/>
    <lineage>
        <taxon>Bacteria</taxon>
        <taxon>Pseudomonadati</taxon>
        <taxon>Pseudomonadota</taxon>
        <taxon>Alphaproteobacteria</taxon>
        <taxon>Rhodospirillales</taxon>
        <taxon>Novispirillaceae</taxon>
        <taxon>Caenispirillum</taxon>
    </lineage>
</organism>
<dbReference type="AlphaFoldDB" id="A0A286GQ16"/>
<dbReference type="SUPFAM" id="SSF52402">
    <property type="entry name" value="Adenine nucleotide alpha hydrolases-like"/>
    <property type="match status" value="1"/>
</dbReference>